<keyword evidence="6" id="KW-1185">Reference proteome</keyword>
<accession>A0A517P7Y6</accession>
<evidence type="ECO:0000259" key="4">
    <source>
        <dbReference type="Pfam" id="PF13439"/>
    </source>
</evidence>
<dbReference type="SUPFAM" id="SSF53756">
    <property type="entry name" value="UDP-Glycosyltransferase/glycogen phosphorylase"/>
    <property type="match status" value="1"/>
</dbReference>
<proteinExistence type="predicted"/>
<dbReference type="AlphaFoldDB" id="A0A517P7Y6"/>
<evidence type="ECO:0000313" key="6">
    <source>
        <dbReference type="Proteomes" id="UP000318741"/>
    </source>
</evidence>
<dbReference type="EMBL" id="CP036265">
    <property type="protein sequence ID" value="QDT15494.1"/>
    <property type="molecule type" value="Genomic_DNA"/>
</dbReference>
<organism evidence="5 6">
    <name type="scientific">Alienimonas californiensis</name>
    <dbReference type="NCBI Taxonomy" id="2527989"/>
    <lineage>
        <taxon>Bacteria</taxon>
        <taxon>Pseudomonadati</taxon>
        <taxon>Planctomycetota</taxon>
        <taxon>Planctomycetia</taxon>
        <taxon>Planctomycetales</taxon>
        <taxon>Planctomycetaceae</taxon>
        <taxon>Alienimonas</taxon>
    </lineage>
</organism>
<reference evidence="5 6" key="1">
    <citation type="submission" date="2019-02" db="EMBL/GenBank/DDBJ databases">
        <title>Deep-cultivation of Planctomycetes and their phenomic and genomic characterization uncovers novel biology.</title>
        <authorList>
            <person name="Wiegand S."/>
            <person name="Jogler M."/>
            <person name="Boedeker C."/>
            <person name="Pinto D."/>
            <person name="Vollmers J."/>
            <person name="Rivas-Marin E."/>
            <person name="Kohn T."/>
            <person name="Peeters S.H."/>
            <person name="Heuer A."/>
            <person name="Rast P."/>
            <person name="Oberbeckmann S."/>
            <person name="Bunk B."/>
            <person name="Jeske O."/>
            <person name="Meyerdierks A."/>
            <person name="Storesund J.E."/>
            <person name="Kallscheuer N."/>
            <person name="Luecker S."/>
            <person name="Lage O.M."/>
            <person name="Pohl T."/>
            <person name="Merkel B.J."/>
            <person name="Hornburger P."/>
            <person name="Mueller R.-W."/>
            <person name="Bruemmer F."/>
            <person name="Labrenz M."/>
            <person name="Spormann A.M."/>
            <person name="Op den Camp H."/>
            <person name="Overmann J."/>
            <person name="Amann R."/>
            <person name="Jetten M.S.M."/>
            <person name="Mascher T."/>
            <person name="Medema M.H."/>
            <person name="Devos D.P."/>
            <person name="Kaster A.-K."/>
            <person name="Ovreas L."/>
            <person name="Rohde M."/>
            <person name="Galperin M.Y."/>
            <person name="Jogler C."/>
        </authorList>
    </citation>
    <scope>NUCLEOTIDE SEQUENCE [LARGE SCALE GENOMIC DNA]</scope>
    <source>
        <strain evidence="5 6">CA12</strain>
    </source>
</reference>
<dbReference type="GO" id="GO:0016757">
    <property type="term" value="F:glycosyltransferase activity"/>
    <property type="evidence" value="ECO:0007669"/>
    <property type="project" value="UniProtKB-KW"/>
</dbReference>
<dbReference type="Proteomes" id="UP000318741">
    <property type="component" value="Chromosome"/>
</dbReference>
<evidence type="ECO:0000256" key="1">
    <source>
        <dbReference type="ARBA" id="ARBA00022676"/>
    </source>
</evidence>
<dbReference type="RefSeq" id="WP_145358358.1">
    <property type="nucleotide sequence ID" value="NZ_CP036265.1"/>
</dbReference>
<feature type="domain" description="Glycosyltransferase subfamily 4-like N-terminal" evidence="4">
    <location>
        <begin position="95"/>
        <end position="214"/>
    </location>
</feature>
<dbReference type="Pfam" id="PF00534">
    <property type="entry name" value="Glycos_transf_1"/>
    <property type="match status" value="1"/>
</dbReference>
<dbReference type="InterPro" id="IPR001296">
    <property type="entry name" value="Glyco_trans_1"/>
</dbReference>
<sequence length="437" mass="45058">MNGTGATGAGPRLLFLSPVGTIGGAERVLLDLLTGVRTGLPDASLTLLCGGEGSLLEAARDLGVSARAVPLPAAAARLGDSPDSPGDTNRGGAQSRVARLARFAAAGPAVTRGVLRWRAAIRAERPDLIHSNGLKTHLLTAAALAGRRAGRRPPVVWAVHDFYSERPLAGRALRRAGRGVSALACVSAAVERDALTLLPNAATRVILNGVDLTRFAPCPEAGDGAALDAAAGLPPAPAGTLRVGLAATYARWKGQDVLIEAAARLRARRPDLAVRWFVVGGPIYATAAQWTRGELEALAERAGVADAVGFVPFQSDMPAAYRALDVAVHASVRREPFGLTIAEAMACGRPTIVAAAGGAAELFTDGEDALGHSPGDAVALAVAVERLADDPARRARLGAAARRTAERRFDRDRVGSQYAALYSELLGAHAAPGRGET</sequence>
<dbReference type="InterPro" id="IPR028098">
    <property type="entry name" value="Glyco_trans_4-like_N"/>
</dbReference>
<dbReference type="OrthoDB" id="9795746at2"/>
<keyword evidence="1 5" id="KW-0328">Glycosyltransferase</keyword>
<dbReference type="PANTHER" id="PTHR12526:SF510">
    <property type="entry name" value="D-INOSITOL 3-PHOSPHATE GLYCOSYLTRANSFERASE"/>
    <property type="match status" value="1"/>
</dbReference>
<gene>
    <name evidence="5" type="primary">pimB_4</name>
    <name evidence="5" type="ORF">CA12_15790</name>
</gene>
<keyword evidence="2 5" id="KW-0808">Transferase</keyword>
<evidence type="ECO:0000259" key="3">
    <source>
        <dbReference type="Pfam" id="PF00534"/>
    </source>
</evidence>
<feature type="domain" description="Glycosyl transferase family 1" evidence="3">
    <location>
        <begin position="247"/>
        <end position="403"/>
    </location>
</feature>
<dbReference type="CDD" id="cd03801">
    <property type="entry name" value="GT4_PimA-like"/>
    <property type="match status" value="1"/>
</dbReference>
<dbReference type="KEGG" id="acaf:CA12_15790"/>
<dbReference type="PANTHER" id="PTHR12526">
    <property type="entry name" value="GLYCOSYLTRANSFERASE"/>
    <property type="match status" value="1"/>
</dbReference>
<evidence type="ECO:0000256" key="2">
    <source>
        <dbReference type="ARBA" id="ARBA00022679"/>
    </source>
</evidence>
<evidence type="ECO:0000313" key="5">
    <source>
        <dbReference type="EMBL" id="QDT15494.1"/>
    </source>
</evidence>
<dbReference type="Gene3D" id="3.40.50.2000">
    <property type="entry name" value="Glycogen Phosphorylase B"/>
    <property type="match status" value="2"/>
</dbReference>
<protein>
    <submittedName>
        <fullName evidence="5">GDP-mannose-dependent alpha-(1-6)-phosphatidylinositol monomannoside mannosyltransferase</fullName>
    </submittedName>
</protein>
<dbReference type="Pfam" id="PF13439">
    <property type="entry name" value="Glyco_transf_4"/>
    <property type="match status" value="1"/>
</dbReference>
<name>A0A517P7Y6_9PLAN</name>